<gene>
    <name evidence="1" type="ORF">CCAP1982_LOCUS14003</name>
</gene>
<proteinExistence type="predicted"/>
<dbReference type="EMBL" id="CAJHJT010000034">
    <property type="protein sequence ID" value="CAD7005645.1"/>
    <property type="molecule type" value="Genomic_DNA"/>
</dbReference>
<evidence type="ECO:0000313" key="2">
    <source>
        <dbReference type="Proteomes" id="UP000606786"/>
    </source>
</evidence>
<dbReference type="AlphaFoldDB" id="A0A811V5F6"/>
<reference evidence="1" key="1">
    <citation type="submission" date="2020-11" db="EMBL/GenBank/DDBJ databases">
        <authorList>
            <person name="Whitehead M."/>
        </authorList>
    </citation>
    <scope>NUCLEOTIDE SEQUENCE</scope>
    <source>
        <strain evidence="1">EGII</strain>
    </source>
</reference>
<evidence type="ECO:0000313" key="1">
    <source>
        <dbReference type="EMBL" id="CAD7005645.1"/>
    </source>
</evidence>
<dbReference type="Proteomes" id="UP000606786">
    <property type="component" value="Unassembled WGS sequence"/>
</dbReference>
<name>A0A811V5F6_CERCA</name>
<organism evidence="1 2">
    <name type="scientific">Ceratitis capitata</name>
    <name type="common">Mediterranean fruit fly</name>
    <name type="synonym">Tephritis capitata</name>
    <dbReference type="NCBI Taxonomy" id="7213"/>
    <lineage>
        <taxon>Eukaryota</taxon>
        <taxon>Metazoa</taxon>
        <taxon>Ecdysozoa</taxon>
        <taxon>Arthropoda</taxon>
        <taxon>Hexapoda</taxon>
        <taxon>Insecta</taxon>
        <taxon>Pterygota</taxon>
        <taxon>Neoptera</taxon>
        <taxon>Endopterygota</taxon>
        <taxon>Diptera</taxon>
        <taxon>Brachycera</taxon>
        <taxon>Muscomorpha</taxon>
        <taxon>Tephritoidea</taxon>
        <taxon>Tephritidae</taxon>
        <taxon>Ceratitis</taxon>
        <taxon>Ceratitis</taxon>
    </lineage>
</organism>
<accession>A0A811V5F6</accession>
<sequence length="107" mass="12169">MTNACSHALLCTVTNVVSFYFLRTSKTAMHTFIHSYMACQYHTSFYADNLPVICYVHLTSKAPTELAICCRSLQDLVGVSVSPSLQVFSECEILAVILQLQEYRWYM</sequence>
<protein>
    <submittedName>
        <fullName evidence="1">(Mediterranean fruit fly) hypothetical protein</fullName>
    </submittedName>
</protein>
<keyword evidence="2" id="KW-1185">Reference proteome</keyword>
<comment type="caution">
    <text evidence="1">The sequence shown here is derived from an EMBL/GenBank/DDBJ whole genome shotgun (WGS) entry which is preliminary data.</text>
</comment>